<dbReference type="OrthoDB" id="196858at2759"/>
<dbReference type="PANTHER" id="PTHR44040">
    <property type="entry name" value="RETINOBLASTOMA-BINDING PROTEIN 5"/>
    <property type="match status" value="1"/>
</dbReference>
<sequence length="479" mass="54245">MNLSLVDPFVLAQDCPEALTGRLRSGHSTSIRFSHRGDLLASGRLDGIVIIFDIETSGVARKLRGHTRQVQSLSWSANDRYLLSASQDWKCVLWDLKDGSRVRTVRFEAPIFIAELHPKNHLLFVAAIFEDQPVLVDISSEIPVKRTLPSAPRRPQIERDNATEKQAAQDAKQTSTVTVFTPSGDYILAGTNKGWMNIIDTATRQVQYSTRLTNNLIIFIRTTASGRDIVVNSSDRIIRTLHLPDLTDPKLDFENMRLEVEHKFQDVVNRLSWNHVSFSSTGEYVTASTWMNHDIYVWERGHGSLVKILEGPKEELSVVEWHPHRPFVAAVGVDSGRVYLWSILTPQRWSALAPDFVEVEENVEYVEREDEFDIQPIEEIHKRRLDLEDEEVDVLTIEPVKAELEQGEFRMPVLLDIDASDSEDEVIAIGAGQFRRKSPGQGRDWMNDNEAVVSGDEQKKAATNGTAKTQNGTKRRRAE</sequence>
<dbReference type="PROSITE" id="PS50294">
    <property type="entry name" value="WD_REPEATS_REGION"/>
    <property type="match status" value="1"/>
</dbReference>
<evidence type="ECO:0000256" key="2">
    <source>
        <dbReference type="ARBA" id="ARBA00022574"/>
    </source>
</evidence>
<evidence type="ECO:0000256" key="1">
    <source>
        <dbReference type="ARBA" id="ARBA00004123"/>
    </source>
</evidence>
<dbReference type="SUPFAM" id="SSF50978">
    <property type="entry name" value="WD40 repeat-like"/>
    <property type="match status" value="1"/>
</dbReference>
<dbReference type="AlphaFoldDB" id="A0A8E2JJQ3"/>
<keyword evidence="8" id="KW-1185">Reference proteome</keyword>
<dbReference type="EMBL" id="KV744835">
    <property type="protein sequence ID" value="OCK84544.1"/>
    <property type="molecule type" value="Genomic_DNA"/>
</dbReference>
<protein>
    <submittedName>
        <fullName evidence="7">WD40 repeat-like protein</fullName>
    </submittedName>
</protein>
<evidence type="ECO:0000313" key="8">
    <source>
        <dbReference type="Proteomes" id="UP000250266"/>
    </source>
</evidence>
<dbReference type="PROSITE" id="PS50082">
    <property type="entry name" value="WD_REPEATS_2"/>
    <property type="match status" value="1"/>
</dbReference>
<organism evidence="7 8">
    <name type="scientific">Lepidopterella palustris CBS 459.81</name>
    <dbReference type="NCBI Taxonomy" id="1314670"/>
    <lineage>
        <taxon>Eukaryota</taxon>
        <taxon>Fungi</taxon>
        <taxon>Dikarya</taxon>
        <taxon>Ascomycota</taxon>
        <taxon>Pezizomycotina</taxon>
        <taxon>Dothideomycetes</taxon>
        <taxon>Pleosporomycetidae</taxon>
        <taxon>Mytilinidiales</taxon>
        <taxon>Argynnaceae</taxon>
        <taxon>Lepidopterella</taxon>
    </lineage>
</organism>
<reference evidence="7 8" key="1">
    <citation type="journal article" date="2016" name="Nat. Commun.">
        <title>Ectomycorrhizal ecology is imprinted in the genome of the dominant symbiotic fungus Cenococcum geophilum.</title>
        <authorList>
            <consortium name="DOE Joint Genome Institute"/>
            <person name="Peter M."/>
            <person name="Kohler A."/>
            <person name="Ohm R.A."/>
            <person name="Kuo A."/>
            <person name="Krutzmann J."/>
            <person name="Morin E."/>
            <person name="Arend M."/>
            <person name="Barry K.W."/>
            <person name="Binder M."/>
            <person name="Choi C."/>
            <person name="Clum A."/>
            <person name="Copeland A."/>
            <person name="Grisel N."/>
            <person name="Haridas S."/>
            <person name="Kipfer T."/>
            <person name="LaButti K."/>
            <person name="Lindquist E."/>
            <person name="Lipzen A."/>
            <person name="Maire R."/>
            <person name="Meier B."/>
            <person name="Mihaltcheva S."/>
            <person name="Molinier V."/>
            <person name="Murat C."/>
            <person name="Poggeler S."/>
            <person name="Quandt C.A."/>
            <person name="Sperisen C."/>
            <person name="Tritt A."/>
            <person name="Tisserant E."/>
            <person name="Crous P.W."/>
            <person name="Henrissat B."/>
            <person name="Nehls U."/>
            <person name="Egli S."/>
            <person name="Spatafora J.W."/>
            <person name="Grigoriev I.V."/>
            <person name="Martin F.M."/>
        </authorList>
    </citation>
    <scope>NUCLEOTIDE SEQUENCE [LARGE SCALE GENOMIC DNA]</scope>
    <source>
        <strain evidence="7 8">CBS 459.81</strain>
    </source>
</reference>
<dbReference type="InterPro" id="IPR019775">
    <property type="entry name" value="WD40_repeat_CS"/>
</dbReference>
<accession>A0A8E2JJQ3</accession>
<dbReference type="InterPro" id="IPR036322">
    <property type="entry name" value="WD40_repeat_dom_sf"/>
</dbReference>
<dbReference type="PROSITE" id="PS00678">
    <property type="entry name" value="WD_REPEATS_1"/>
    <property type="match status" value="1"/>
</dbReference>
<dbReference type="GO" id="GO:0048188">
    <property type="term" value="C:Set1C/COMPASS complex"/>
    <property type="evidence" value="ECO:0007669"/>
    <property type="project" value="InterPro"/>
</dbReference>
<gene>
    <name evidence="7" type="ORF">K432DRAFT_378475</name>
</gene>
<dbReference type="PANTHER" id="PTHR44040:SF1">
    <property type="entry name" value="RETINOBLASTOMA-BINDING PROTEIN 5"/>
    <property type="match status" value="1"/>
</dbReference>
<feature type="repeat" description="WD" evidence="5">
    <location>
        <begin position="63"/>
        <end position="104"/>
    </location>
</feature>
<keyword evidence="4" id="KW-0539">Nucleus</keyword>
<evidence type="ECO:0000256" key="5">
    <source>
        <dbReference type="PROSITE-ProRule" id="PRU00221"/>
    </source>
</evidence>
<dbReference type="InterPro" id="IPR001680">
    <property type="entry name" value="WD40_rpt"/>
</dbReference>
<feature type="compositionally biased region" description="Polar residues" evidence="6">
    <location>
        <begin position="461"/>
        <end position="472"/>
    </location>
</feature>
<proteinExistence type="predicted"/>
<keyword evidence="3" id="KW-0677">Repeat</keyword>
<feature type="region of interest" description="Disordered" evidence="6">
    <location>
        <begin position="149"/>
        <end position="174"/>
    </location>
</feature>
<evidence type="ECO:0000256" key="4">
    <source>
        <dbReference type="ARBA" id="ARBA00023242"/>
    </source>
</evidence>
<evidence type="ECO:0000256" key="3">
    <source>
        <dbReference type="ARBA" id="ARBA00022737"/>
    </source>
</evidence>
<comment type="subcellular location">
    <subcellularLocation>
        <location evidence="1">Nucleus</location>
    </subcellularLocation>
</comment>
<dbReference type="SMART" id="SM00320">
    <property type="entry name" value="WD40"/>
    <property type="match status" value="4"/>
</dbReference>
<evidence type="ECO:0000256" key="6">
    <source>
        <dbReference type="SAM" id="MobiDB-lite"/>
    </source>
</evidence>
<dbReference type="Proteomes" id="UP000250266">
    <property type="component" value="Unassembled WGS sequence"/>
</dbReference>
<feature type="region of interest" description="Disordered" evidence="6">
    <location>
        <begin position="435"/>
        <end position="479"/>
    </location>
</feature>
<evidence type="ECO:0000313" key="7">
    <source>
        <dbReference type="EMBL" id="OCK84544.1"/>
    </source>
</evidence>
<name>A0A8E2JJQ3_9PEZI</name>
<dbReference type="InterPro" id="IPR037850">
    <property type="entry name" value="RBBP5/Swd1"/>
</dbReference>
<dbReference type="InterPro" id="IPR015943">
    <property type="entry name" value="WD40/YVTN_repeat-like_dom_sf"/>
</dbReference>
<dbReference type="Pfam" id="PF00400">
    <property type="entry name" value="WD40"/>
    <property type="match status" value="2"/>
</dbReference>
<dbReference type="Gene3D" id="2.130.10.10">
    <property type="entry name" value="YVTN repeat-like/Quinoprotein amine dehydrogenase"/>
    <property type="match status" value="2"/>
</dbReference>
<keyword evidence="2 5" id="KW-0853">WD repeat</keyword>